<proteinExistence type="predicted"/>
<comment type="caution">
    <text evidence="2">The sequence shown here is derived from an EMBL/GenBank/DDBJ whole genome shotgun (WGS) entry which is preliminary data.</text>
</comment>
<reference evidence="2" key="1">
    <citation type="submission" date="2016-10" db="EMBL/GenBank/DDBJ databases">
        <title>Sequence of Gallionella enrichment culture.</title>
        <authorList>
            <person name="Poehlein A."/>
            <person name="Muehling M."/>
            <person name="Daniel R."/>
        </authorList>
    </citation>
    <scope>NUCLEOTIDE SEQUENCE</scope>
</reference>
<protein>
    <submittedName>
        <fullName evidence="2">Uncharacterized protein</fullName>
    </submittedName>
</protein>
<evidence type="ECO:0000313" key="2">
    <source>
        <dbReference type="EMBL" id="OIQ73177.1"/>
    </source>
</evidence>
<name>A0A1J5PNV8_9ZZZZ</name>
<organism evidence="2">
    <name type="scientific">mine drainage metagenome</name>
    <dbReference type="NCBI Taxonomy" id="410659"/>
    <lineage>
        <taxon>unclassified sequences</taxon>
        <taxon>metagenomes</taxon>
        <taxon>ecological metagenomes</taxon>
    </lineage>
</organism>
<dbReference type="AlphaFoldDB" id="A0A1J5PNV8"/>
<accession>A0A1J5PNV8</accession>
<sequence length="234" mass="25736">MRLALVVVEEHAGGPVHLRNDHPLSAVDHERAVGRHQGHVAHEHVLLLDVLDRLRAGGLVDIKHDQAQRHLQRRGIGHVAALAFLNVVFRLLQLVFHELKHRALVEILDREDRLKHALNPLAVGGLGALAGFQEQVIGGFLNLDKVRHLQNFTDFTIVAADTLLADVALSHAQGHLSFFFAGVRPLGTGRRRLRNKGVRSNSCKPSHRPAPEPKNPAFDRTAPDLPGKALSKTG</sequence>
<feature type="region of interest" description="Disordered" evidence="1">
    <location>
        <begin position="195"/>
        <end position="234"/>
    </location>
</feature>
<gene>
    <name evidence="2" type="ORF">GALL_451910</name>
</gene>
<dbReference type="AntiFam" id="ANF00129">
    <property type="entry name" value="Shadow ORF (opposite rpoB)"/>
</dbReference>
<dbReference type="EMBL" id="MLJW01002972">
    <property type="protein sequence ID" value="OIQ73177.1"/>
    <property type="molecule type" value="Genomic_DNA"/>
</dbReference>
<evidence type="ECO:0000256" key="1">
    <source>
        <dbReference type="SAM" id="MobiDB-lite"/>
    </source>
</evidence>